<gene>
    <name evidence="1" type="ORF">METZ01_LOCUS474198</name>
</gene>
<feature type="non-terminal residue" evidence="1">
    <location>
        <position position="43"/>
    </location>
</feature>
<reference evidence="1" key="1">
    <citation type="submission" date="2018-05" db="EMBL/GenBank/DDBJ databases">
        <authorList>
            <person name="Lanie J.A."/>
            <person name="Ng W.-L."/>
            <person name="Kazmierczak K.M."/>
            <person name="Andrzejewski T.M."/>
            <person name="Davidsen T.M."/>
            <person name="Wayne K.J."/>
            <person name="Tettelin H."/>
            <person name="Glass J.I."/>
            <person name="Rusch D."/>
            <person name="Podicherti R."/>
            <person name="Tsui H.-C.T."/>
            <person name="Winkler M.E."/>
        </authorList>
    </citation>
    <scope>NUCLEOTIDE SEQUENCE</scope>
</reference>
<protein>
    <submittedName>
        <fullName evidence="1">Uncharacterized protein</fullName>
    </submittedName>
</protein>
<dbReference type="EMBL" id="UINC01201832">
    <property type="protein sequence ID" value="SVE21344.1"/>
    <property type="molecule type" value="Genomic_DNA"/>
</dbReference>
<sequence>MKNIQHGTAFRGEILDKNIIPIIGAYDALSASLSSKYFNAVFC</sequence>
<accession>A0A383BN73</accession>
<name>A0A383BN73_9ZZZZ</name>
<organism evidence="1">
    <name type="scientific">marine metagenome</name>
    <dbReference type="NCBI Taxonomy" id="408172"/>
    <lineage>
        <taxon>unclassified sequences</taxon>
        <taxon>metagenomes</taxon>
        <taxon>ecological metagenomes</taxon>
    </lineage>
</organism>
<proteinExistence type="predicted"/>
<dbReference type="AlphaFoldDB" id="A0A383BN73"/>
<evidence type="ECO:0000313" key="1">
    <source>
        <dbReference type="EMBL" id="SVE21344.1"/>
    </source>
</evidence>